<evidence type="ECO:0000256" key="2">
    <source>
        <dbReference type="ARBA" id="ARBA00004184"/>
    </source>
</evidence>
<keyword evidence="8 9" id="KW-0139">CF(1)</keyword>
<dbReference type="NCBIfam" id="TIGR03166">
    <property type="entry name" value="alt_F1F0_F1_eps"/>
    <property type="match status" value="1"/>
</dbReference>
<keyword evidence="6 9" id="KW-0406">Ion transport</keyword>
<keyword evidence="7 9" id="KW-0472">Membrane</keyword>
<proteinExistence type="inferred from homology"/>
<name>A0A239K884_9RHOB</name>
<reference evidence="11 12" key="1">
    <citation type="submission" date="2017-06" db="EMBL/GenBank/DDBJ databases">
        <authorList>
            <person name="Kim H.J."/>
            <person name="Triplett B.A."/>
        </authorList>
    </citation>
    <scope>NUCLEOTIDE SEQUENCE [LARGE SCALE GENOMIC DNA]</scope>
    <source>
        <strain evidence="11 12">DSM 11445</strain>
    </source>
</reference>
<evidence type="ECO:0000256" key="4">
    <source>
        <dbReference type="ARBA" id="ARBA00022448"/>
    </source>
</evidence>
<comment type="similarity">
    <text evidence="3 9">Belongs to the ATPase epsilon chain family.</text>
</comment>
<evidence type="ECO:0000313" key="12">
    <source>
        <dbReference type="Proteomes" id="UP000198440"/>
    </source>
</evidence>
<evidence type="ECO:0000259" key="10">
    <source>
        <dbReference type="Pfam" id="PF02823"/>
    </source>
</evidence>
<evidence type="ECO:0000256" key="6">
    <source>
        <dbReference type="ARBA" id="ARBA00023065"/>
    </source>
</evidence>
<keyword evidence="9" id="KW-1003">Cell membrane</keyword>
<dbReference type="NCBIfam" id="NF009981">
    <property type="entry name" value="PRK13447.1"/>
    <property type="match status" value="1"/>
</dbReference>
<evidence type="ECO:0000256" key="3">
    <source>
        <dbReference type="ARBA" id="ARBA00005712"/>
    </source>
</evidence>
<dbReference type="CDD" id="cd12152">
    <property type="entry name" value="F1-ATPase_delta"/>
    <property type="match status" value="1"/>
</dbReference>
<dbReference type="GO" id="GO:0012505">
    <property type="term" value="C:endomembrane system"/>
    <property type="evidence" value="ECO:0007669"/>
    <property type="project" value="UniProtKB-SubCell"/>
</dbReference>
<dbReference type="GO" id="GO:0005886">
    <property type="term" value="C:plasma membrane"/>
    <property type="evidence" value="ECO:0007669"/>
    <property type="project" value="UniProtKB-SubCell"/>
</dbReference>
<dbReference type="GO" id="GO:0005524">
    <property type="term" value="F:ATP binding"/>
    <property type="evidence" value="ECO:0007669"/>
    <property type="project" value="UniProtKB-UniRule"/>
</dbReference>
<dbReference type="GO" id="GO:0045259">
    <property type="term" value="C:proton-transporting ATP synthase complex"/>
    <property type="evidence" value="ECO:0007669"/>
    <property type="project" value="UniProtKB-KW"/>
</dbReference>
<accession>A0A239K884</accession>
<dbReference type="GO" id="GO:0046933">
    <property type="term" value="F:proton-transporting ATP synthase activity, rotational mechanism"/>
    <property type="evidence" value="ECO:0007669"/>
    <property type="project" value="UniProtKB-UniRule"/>
</dbReference>
<comment type="subcellular location">
    <subcellularLocation>
        <location evidence="9">Cell membrane</location>
        <topology evidence="9">Peripheral membrane protein</topology>
    </subcellularLocation>
    <subcellularLocation>
        <location evidence="2">Endomembrane system</location>
        <topology evidence="2">Peripheral membrane protein</topology>
    </subcellularLocation>
</comment>
<dbReference type="SUPFAM" id="SSF51344">
    <property type="entry name" value="Epsilon subunit of F1F0-ATP synthase N-terminal domain"/>
    <property type="match status" value="1"/>
</dbReference>
<evidence type="ECO:0000256" key="9">
    <source>
        <dbReference type="HAMAP-Rule" id="MF_00530"/>
    </source>
</evidence>
<dbReference type="InterPro" id="IPR020546">
    <property type="entry name" value="ATP_synth_F1_dsu/esu_N"/>
</dbReference>
<evidence type="ECO:0000256" key="5">
    <source>
        <dbReference type="ARBA" id="ARBA00022781"/>
    </source>
</evidence>
<evidence type="ECO:0000256" key="1">
    <source>
        <dbReference type="ARBA" id="ARBA00003543"/>
    </source>
</evidence>
<dbReference type="Proteomes" id="UP000198440">
    <property type="component" value="Unassembled WGS sequence"/>
</dbReference>
<keyword evidence="5 9" id="KW-0375">Hydrogen ion transport</keyword>
<dbReference type="RefSeq" id="WP_089279884.1">
    <property type="nucleotide sequence ID" value="NZ_FZON01000061.1"/>
</dbReference>
<dbReference type="AlphaFoldDB" id="A0A239K884"/>
<keyword evidence="4 9" id="KW-0813">Transport</keyword>
<evidence type="ECO:0000256" key="7">
    <source>
        <dbReference type="ARBA" id="ARBA00023136"/>
    </source>
</evidence>
<organism evidence="11 12">
    <name type="scientific">Antarctobacter heliothermus</name>
    <dbReference type="NCBI Taxonomy" id="74033"/>
    <lineage>
        <taxon>Bacteria</taxon>
        <taxon>Pseudomonadati</taxon>
        <taxon>Pseudomonadota</taxon>
        <taxon>Alphaproteobacteria</taxon>
        <taxon>Rhodobacterales</taxon>
        <taxon>Roseobacteraceae</taxon>
        <taxon>Antarctobacter</taxon>
    </lineage>
</organism>
<keyword evidence="9" id="KW-0066">ATP synthesis</keyword>
<dbReference type="OrthoDB" id="272739at2"/>
<gene>
    <name evidence="9" type="primary">atpC</name>
    <name evidence="11" type="ORF">SAMN04488078_106114</name>
</gene>
<dbReference type="InterPro" id="IPR024037">
    <property type="entry name" value="Alt_ATP_synth_F1_esu"/>
</dbReference>
<dbReference type="InterPro" id="IPR001469">
    <property type="entry name" value="ATP_synth_F1_dsu/esu"/>
</dbReference>
<sequence length="136" mass="14614">MRLRIVTPLSVVVDENAESLRAQDASGSFGIRPGHAPFLTALAVSIVSWKSAGLERFCALRGGVLTVTGGSTVAIASREAVAGDDLATLDAEVLTRFQADTDEERVEHVETMRLQMNAIRQMISGLRRGADTGQFR</sequence>
<dbReference type="InterPro" id="IPR036771">
    <property type="entry name" value="ATPsynth_dsu/esu_N"/>
</dbReference>
<comment type="subunit">
    <text evidence="9">F-type ATPases have 2 components, CF(1) - the catalytic core - and CF(0) - the membrane proton channel. CF(1) has five subunits: alpha(3), beta(3), gamma(1), delta(1), epsilon(1). CF(0) has three main subunits: a, b and c.</text>
</comment>
<dbReference type="Gene3D" id="2.60.15.10">
    <property type="entry name" value="F0F1 ATP synthase delta/epsilon subunit, N-terminal"/>
    <property type="match status" value="1"/>
</dbReference>
<feature type="domain" description="ATP synthase F1 complex delta/epsilon subunit N-terminal" evidence="10">
    <location>
        <begin position="1"/>
        <end position="77"/>
    </location>
</feature>
<comment type="function">
    <text evidence="1 9">Produces ATP from ADP in the presence of a proton gradient across the membrane.</text>
</comment>
<protein>
    <recommendedName>
        <fullName evidence="9">ATP synthase epsilon chain</fullName>
    </recommendedName>
    <alternativeName>
        <fullName evidence="9">ATP synthase F1 sector epsilon subunit</fullName>
    </alternativeName>
    <alternativeName>
        <fullName evidence="9">F-ATPase epsilon subunit</fullName>
    </alternativeName>
</protein>
<evidence type="ECO:0000313" key="11">
    <source>
        <dbReference type="EMBL" id="SNT13374.1"/>
    </source>
</evidence>
<dbReference type="HAMAP" id="MF_00530">
    <property type="entry name" value="ATP_synth_epsil_bac"/>
    <property type="match status" value="1"/>
</dbReference>
<dbReference type="Pfam" id="PF02823">
    <property type="entry name" value="ATP-synt_DE_N"/>
    <property type="match status" value="1"/>
</dbReference>
<evidence type="ECO:0000256" key="8">
    <source>
        <dbReference type="ARBA" id="ARBA00023196"/>
    </source>
</evidence>
<dbReference type="EMBL" id="FZON01000061">
    <property type="protein sequence ID" value="SNT13374.1"/>
    <property type="molecule type" value="Genomic_DNA"/>
</dbReference>